<keyword evidence="3" id="KW-1185">Reference proteome</keyword>
<proteinExistence type="predicted"/>
<protein>
    <submittedName>
        <fullName evidence="2">Uncharacterized protein</fullName>
    </submittedName>
</protein>
<dbReference type="OrthoDB" id="302233at2759"/>
<comment type="caution">
    <text evidence="2">The sequence shown here is derived from an EMBL/GenBank/DDBJ whole genome shotgun (WGS) entry which is preliminary data.</text>
</comment>
<evidence type="ECO:0000313" key="2">
    <source>
        <dbReference type="EMBL" id="CAD8128294.1"/>
    </source>
</evidence>
<sequence length="184" mass="21077">MKLMYFFVFYLFQNVEAMNSFAKFNSTQLDELNQKSVIRGEYKDVAHESAGAIISNGRIVGYVGGQKNSSPLRSAIYYIVSGGYCYVGSSYFINIDLLQTYELNTIKIWLYDRDPTFIRTYDIEVYISGLDITDQLIYENNISKSLTTIKFTDTGVKSIKIKNKSGSSIDQWLILLKIQAFYAF</sequence>
<feature type="chain" id="PRO_5035891460" evidence="1">
    <location>
        <begin position="18"/>
        <end position="184"/>
    </location>
</feature>
<accession>A0A8S1RNC2</accession>
<evidence type="ECO:0000256" key="1">
    <source>
        <dbReference type="SAM" id="SignalP"/>
    </source>
</evidence>
<dbReference type="AlphaFoldDB" id="A0A8S1RNC2"/>
<evidence type="ECO:0000313" key="3">
    <source>
        <dbReference type="Proteomes" id="UP000692954"/>
    </source>
</evidence>
<dbReference type="Proteomes" id="UP000692954">
    <property type="component" value="Unassembled WGS sequence"/>
</dbReference>
<dbReference type="EMBL" id="CAJJDN010000185">
    <property type="protein sequence ID" value="CAD8128294.1"/>
    <property type="molecule type" value="Genomic_DNA"/>
</dbReference>
<organism evidence="2 3">
    <name type="scientific">Paramecium sonneborni</name>
    <dbReference type="NCBI Taxonomy" id="65129"/>
    <lineage>
        <taxon>Eukaryota</taxon>
        <taxon>Sar</taxon>
        <taxon>Alveolata</taxon>
        <taxon>Ciliophora</taxon>
        <taxon>Intramacronucleata</taxon>
        <taxon>Oligohymenophorea</taxon>
        <taxon>Peniculida</taxon>
        <taxon>Parameciidae</taxon>
        <taxon>Paramecium</taxon>
    </lineage>
</organism>
<gene>
    <name evidence="2" type="ORF">PSON_ATCC_30995.1.T1850048</name>
</gene>
<reference evidence="2" key="1">
    <citation type="submission" date="2021-01" db="EMBL/GenBank/DDBJ databases">
        <authorList>
            <consortium name="Genoscope - CEA"/>
            <person name="William W."/>
        </authorList>
    </citation>
    <scope>NUCLEOTIDE SEQUENCE</scope>
</reference>
<name>A0A8S1RNC2_9CILI</name>
<feature type="signal peptide" evidence="1">
    <location>
        <begin position="1"/>
        <end position="17"/>
    </location>
</feature>
<keyword evidence="1" id="KW-0732">Signal</keyword>